<comment type="caution">
    <text evidence="2">The sequence shown here is derived from an EMBL/GenBank/DDBJ whole genome shotgun (WGS) entry which is preliminary data.</text>
</comment>
<name>A0A3N2BD62_9MICO</name>
<dbReference type="Proteomes" id="UP000280668">
    <property type="component" value="Unassembled WGS sequence"/>
</dbReference>
<dbReference type="RefSeq" id="WP_123303478.1">
    <property type="nucleotide sequence ID" value="NZ_RKHK01000001.1"/>
</dbReference>
<organism evidence="2 3">
    <name type="scientific">Bogoriella caseilytica</name>
    <dbReference type="NCBI Taxonomy" id="56055"/>
    <lineage>
        <taxon>Bacteria</taxon>
        <taxon>Bacillati</taxon>
        <taxon>Actinomycetota</taxon>
        <taxon>Actinomycetes</taxon>
        <taxon>Micrococcales</taxon>
        <taxon>Bogoriellaceae</taxon>
        <taxon>Bogoriella</taxon>
    </lineage>
</organism>
<feature type="region of interest" description="Disordered" evidence="1">
    <location>
        <begin position="1"/>
        <end position="97"/>
    </location>
</feature>
<dbReference type="EMBL" id="RKHK01000001">
    <property type="protein sequence ID" value="ROR72994.1"/>
    <property type="molecule type" value="Genomic_DNA"/>
</dbReference>
<accession>A0A3N2BD62</accession>
<keyword evidence="3" id="KW-1185">Reference proteome</keyword>
<feature type="compositionally biased region" description="Basic residues" evidence="1">
    <location>
        <begin position="14"/>
        <end position="23"/>
    </location>
</feature>
<feature type="compositionally biased region" description="Pro residues" evidence="1">
    <location>
        <begin position="76"/>
        <end position="97"/>
    </location>
</feature>
<evidence type="ECO:0000256" key="1">
    <source>
        <dbReference type="SAM" id="MobiDB-lite"/>
    </source>
</evidence>
<gene>
    <name evidence="2" type="ORF">EDD31_1359</name>
</gene>
<reference evidence="2 3" key="1">
    <citation type="submission" date="2018-11" db="EMBL/GenBank/DDBJ databases">
        <title>Sequencing the genomes of 1000 actinobacteria strains.</title>
        <authorList>
            <person name="Klenk H.-P."/>
        </authorList>
    </citation>
    <scope>NUCLEOTIDE SEQUENCE [LARGE SCALE GENOMIC DNA]</scope>
    <source>
        <strain evidence="2 3">DSM 11294</strain>
    </source>
</reference>
<feature type="compositionally biased region" description="Acidic residues" evidence="1">
    <location>
        <begin position="51"/>
        <end position="75"/>
    </location>
</feature>
<sequence length="97" mass="10323">MTRHSELRADHRNAGTRHARSPHALKGARVVPVPETETLWENLREGRPIDADLDGTGEEPPADAPEEPGNGDDDPSAPPGGPAPVEPEPEPTPECTP</sequence>
<protein>
    <submittedName>
        <fullName evidence="2">Uncharacterized protein</fullName>
    </submittedName>
</protein>
<feature type="compositionally biased region" description="Basic and acidic residues" evidence="1">
    <location>
        <begin position="1"/>
        <end position="13"/>
    </location>
</feature>
<proteinExistence type="predicted"/>
<dbReference type="AlphaFoldDB" id="A0A3N2BD62"/>
<evidence type="ECO:0000313" key="2">
    <source>
        <dbReference type="EMBL" id="ROR72994.1"/>
    </source>
</evidence>
<evidence type="ECO:0000313" key="3">
    <source>
        <dbReference type="Proteomes" id="UP000280668"/>
    </source>
</evidence>